<dbReference type="HOGENOM" id="CLU_862685_0_0_9"/>
<reference evidence="2 3" key="1">
    <citation type="journal article" date="2009" name="PLoS ONE">
        <title>Genome analysis of the anaerobic thermohalophilic bacterium Halothermothrix orenii.</title>
        <authorList>
            <person name="Mavromatis K."/>
            <person name="Ivanova N."/>
            <person name="Anderson I."/>
            <person name="Lykidis A."/>
            <person name="Hooper S.D."/>
            <person name="Sun H."/>
            <person name="Kunin V."/>
            <person name="Lapidus A."/>
            <person name="Hugenholtz P."/>
            <person name="Patel B."/>
            <person name="Kyrpides N.C."/>
        </authorList>
    </citation>
    <scope>NUCLEOTIDE SEQUENCE [LARGE SCALE GENOMIC DNA]</scope>
    <source>
        <strain evidence="3">H 168 / OCM 544 / DSM 9562</strain>
    </source>
</reference>
<evidence type="ECO:0000313" key="3">
    <source>
        <dbReference type="Proteomes" id="UP000000719"/>
    </source>
</evidence>
<organism evidence="2 3">
    <name type="scientific">Halothermothrix orenii (strain H 168 / OCM 544 / DSM 9562)</name>
    <dbReference type="NCBI Taxonomy" id="373903"/>
    <lineage>
        <taxon>Bacteria</taxon>
        <taxon>Bacillati</taxon>
        <taxon>Bacillota</taxon>
        <taxon>Clostridia</taxon>
        <taxon>Halanaerobiales</taxon>
        <taxon>Halothermotrichaceae</taxon>
        <taxon>Halothermothrix</taxon>
    </lineage>
</organism>
<accession>B8CYZ6</accession>
<feature type="coiled-coil region" evidence="1">
    <location>
        <begin position="289"/>
        <end position="316"/>
    </location>
</feature>
<dbReference type="AlphaFoldDB" id="B8CYZ6"/>
<evidence type="ECO:0000313" key="2">
    <source>
        <dbReference type="EMBL" id="ACL70515.1"/>
    </source>
</evidence>
<dbReference type="KEGG" id="hor:Hore_17660"/>
<evidence type="ECO:0000256" key="1">
    <source>
        <dbReference type="SAM" id="Coils"/>
    </source>
</evidence>
<gene>
    <name evidence="2" type="ordered locus">Hore_17660</name>
</gene>
<feature type="coiled-coil region" evidence="1">
    <location>
        <begin position="182"/>
        <end position="265"/>
    </location>
</feature>
<dbReference type="Proteomes" id="UP000000719">
    <property type="component" value="Chromosome"/>
</dbReference>
<protein>
    <submittedName>
        <fullName evidence="2">Uncharacterized protein</fullName>
    </submittedName>
</protein>
<keyword evidence="1" id="KW-0175">Coiled coil</keyword>
<proteinExistence type="predicted"/>
<keyword evidence="3" id="KW-1185">Reference proteome</keyword>
<feature type="coiled-coil region" evidence="1">
    <location>
        <begin position="55"/>
        <end position="122"/>
    </location>
</feature>
<dbReference type="STRING" id="373903.Hore_17660"/>
<name>B8CYZ6_HALOH</name>
<sequence>MGKRKIVLLLILILLSGITVFSARMPHGNTSPEPGTGNLEQRIEDELDFEVEMETELIEARKDSIKRQLSLLEKQQKMYLQKKQDIESHIEEILNNVREEYQQKIDEKHQEMLKELKTFEDKKLQEVREKLLVKKEVFGSKLEKMVSRLKQETLNKLMGYRQDITNQYYPDILNYKLKLEIIELTPEEKEDYENKLREIEAKKERLFKQKEEELNQELQNRIKSLEKEFHSKLMAYQTLINQETRKQIEKKRTELETDFKDYVDRQQKLMEEAMELKLEENRDKSLKELSSIKKVLEKINQQYSNLKRELADLEKKGSEGGK</sequence>
<dbReference type="EMBL" id="CP001098">
    <property type="protein sequence ID" value="ACL70515.1"/>
    <property type="molecule type" value="Genomic_DNA"/>
</dbReference>